<feature type="transmembrane region" description="Helical" evidence="2">
    <location>
        <begin position="72"/>
        <end position="95"/>
    </location>
</feature>
<keyword evidence="2" id="KW-1133">Transmembrane helix</keyword>
<feature type="compositionally biased region" description="Basic residues" evidence="1">
    <location>
        <begin position="12"/>
        <end position="45"/>
    </location>
</feature>
<evidence type="ECO:0000256" key="1">
    <source>
        <dbReference type="SAM" id="MobiDB-lite"/>
    </source>
</evidence>
<dbReference type="InterPro" id="IPR032092">
    <property type="entry name" value="PilW"/>
</dbReference>
<reference evidence="3" key="1">
    <citation type="journal article" date="2020" name="mSystems">
        <title>Genome- and Community-Level Interaction Insights into Carbon Utilization and Element Cycling Functions of Hydrothermarchaeota in Hydrothermal Sediment.</title>
        <authorList>
            <person name="Zhou Z."/>
            <person name="Liu Y."/>
            <person name="Xu W."/>
            <person name="Pan J."/>
            <person name="Luo Z.H."/>
            <person name="Li M."/>
        </authorList>
    </citation>
    <scope>NUCLEOTIDE SEQUENCE [LARGE SCALE GENOMIC DNA]</scope>
    <source>
        <strain evidence="3">HyVt-458</strain>
    </source>
</reference>
<name>A0A831RY90_9GAMM</name>
<dbReference type="Pfam" id="PF16074">
    <property type="entry name" value="PilW"/>
    <property type="match status" value="1"/>
</dbReference>
<feature type="region of interest" description="Disordered" evidence="1">
    <location>
        <begin position="1"/>
        <end position="56"/>
    </location>
</feature>
<dbReference type="Proteomes" id="UP000886339">
    <property type="component" value="Unassembled WGS sequence"/>
</dbReference>
<comment type="caution">
    <text evidence="3">The sequence shown here is derived from an EMBL/GenBank/DDBJ whole genome shotgun (WGS) entry which is preliminary data.</text>
</comment>
<accession>A0A831RY90</accession>
<dbReference type="GO" id="GO:0043683">
    <property type="term" value="P:type IV pilus assembly"/>
    <property type="evidence" value="ECO:0007669"/>
    <property type="project" value="InterPro"/>
</dbReference>
<gene>
    <name evidence="3" type="ORF">ENJ12_11335</name>
</gene>
<dbReference type="AlphaFoldDB" id="A0A831RY90"/>
<evidence type="ECO:0000256" key="2">
    <source>
        <dbReference type="SAM" id="Phobius"/>
    </source>
</evidence>
<dbReference type="PROSITE" id="PS00409">
    <property type="entry name" value="PROKAR_NTER_METHYL"/>
    <property type="match status" value="1"/>
</dbReference>
<proteinExistence type="predicted"/>
<dbReference type="NCBIfam" id="TIGR02532">
    <property type="entry name" value="IV_pilin_GFxxxE"/>
    <property type="match status" value="1"/>
</dbReference>
<organism evidence="3">
    <name type="scientific">Thiolapillus brandeum</name>
    <dbReference type="NCBI Taxonomy" id="1076588"/>
    <lineage>
        <taxon>Bacteria</taxon>
        <taxon>Pseudomonadati</taxon>
        <taxon>Pseudomonadota</taxon>
        <taxon>Gammaproteobacteria</taxon>
        <taxon>Chromatiales</taxon>
        <taxon>Sedimenticolaceae</taxon>
        <taxon>Thiolapillus</taxon>
    </lineage>
</organism>
<protein>
    <submittedName>
        <fullName evidence="3">Prepilin-type N-terminal cleavage/methylation domain-containing protein</fullName>
    </submittedName>
</protein>
<dbReference type="Pfam" id="PF07963">
    <property type="entry name" value="N_methyl"/>
    <property type="match status" value="1"/>
</dbReference>
<keyword evidence="2" id="KW-0812">Transmembrane</keyword>
<keyword evidence="2" id="KW-0472">Membrane</keyword>
<sequence length="404" mass="43817">MEGHGRNPACRSRNHTQPRGRRNRGCGHVGRRGNRRGRHQLRQRSQRGPDLLHHHPEHAMNMPISIKQQQGLSLIELMVALVISVFLLGGVVQVYTANKSTYRFSEAMSRIQENARYSLDTMARDLRMAGFWGCATFDPNNPSNIQNNLDDTSGGYDPAIHDFVNQPSVSGSENDGLNGSDSIRVRGSMPGQANVVPPYNSPTSAQIFINQADFVNPGDIVLLTNCKGADIFQVTNTTNGGGAAKQSVVHNSGVGSPGNSAGAGGCPGANPNCLSQTYGGDSSLLKLQSVRYYIAAGASGEPALWRNVNGQDQELVDGVEEMQILYGINTNNATTAPNQYVTSNNVANWNQVVAVRIMLLLRSPDNVNLDTPQTYRFNNANRVAPDNRLRQAISTTVALRNKLP</sequence>
<dbReference type="EMBL" id="DRLF01000393">
    <property type="protein sequence ID" value="HEC07440.1"/>
    <property type="molecule type" value="Genomic_DNA"/>
</dbReference>
<dbReference type="InterPro" id="IPR012902">
    <property type="entry name" value="N_methyl_site"/>
</dbReference>
<evidence type="ECO:0000313" key="3">
    <source>
        <dbReference type="EMBL" id="HEC07440.1"/>
    </source>
</evidence>